<dbReference type="PROSITE" id="PS50240">
    <property type="entry name" value="TRYPSIN_DOM"/>
    <property type="match status" value="1"/>
</dbReference>
<dbReference type="InterPro" id="IPR009003">
    <property type="entry name" value="Peptidase_S1_PA"/>
</dbReference>
<evidence type="ECO:0000313" key="12">
    <source>
        <dbReference type="EMBL" id="KAJ6223192.1"/>
    </source>
</evidence>
<dbReference type="PROSITE" id="PS00135">
    <property type="entry name" value="TRYPSIN_SER"/>
    <property type="match status" value="1"/>
</dbReference>
<dbReference type="Proteomes" id="UP001142055">
    <property type="component" value="Chromosome 1"/>
</dbReference>
<accession>A0A9Q0MCQ2</accession>
<dbReference type="InterPro" id="IPR001314">
    <property type="entry name" value="Peptidase_S1A"/>
</dbReference>
<evidence type="ECO:0000256" key="5">
    <source>
        <dbReference type="ARBA" id="ARBA00022801"/>
    </source>
</evidence>
<evidence type="ECO:0000256" key="2">
    <source>
        <dbReference type="ARBA" id="ARBA00022525"/>
    </source>
</evidence>
<evidence type="ECO:0000256" key="4">
    <source>
        <dbReference type="ARBA" id="ARBA00022729"/>
    </source>
</evidence>
<dbReference type="SMART" id="SM00020">
    <property type="entry name" value="Tryp_SPc"/>
    <property type="match status" value="1"/>
</dbReference>
<evidence type="ECO:0000259" key="11">
    <source>
        <dbReference type="PROSITE" id="PS50240"/>
    </source>
</evidence>
<proteinExistence type="predicted"/>
<dbReference type="GO" id="GO:0006508">
    <property type="term" value="P:proteolysis"/>
    <property type="evidence" value="ECO:0007669"/>
    <property type="project" value="UniProtKB-KW"/>
</dbReference>
<sequence>MILPSRSRCLVIVLHMIIFNQIDLSIEIGCGRQRTKEQSRLNRRQPKIVGGTDVYEGEFPWIVSIRRHGTHHCGGVIVGQRWILTAAHCVPNHRHHWRHFVVRVGEHDLIRTEPYTKDYDVEQIHIHHNYSRIGTNYKNWIKVNNADIALVKTADDIHLSEYSWPVCFPNGTNSTWPMGHEAIVIGWGKRNEKSELYSERLQKVHLKIIDRHNCTDWFKMAGREFAINENVICAGFREGGKDACHGDSGGPLLLKQKSGSFI</sequence>
<dbReference type="SUPFAM" id="SSF50494">
    <property type="entry name" value="Trypsin-like serine proteases"/>
    <property type="match status" value="1"/>
</dbReference>
<keyword evidence="6 9" id="KW-0720">Serine protease</keyword>
<protein>
    <recommendedName>
        <fullName evidence="11">Peptidase S1 domain-containing protein</fullName>
    </recommendedName>
</protein>
<comment type="caution">
    <text evidence="12">The sequence shown here is derived from an EMBL/GenBank/DDBJ whole genome shotgun (WGS) entry which is preliminary data.</text>
</comment>
<dbReference type="InterPro" id="IPR033116">
    <property type="entry name" value="TRYPSIN_SER"/>
</dbReference>
<keyword evidence="4 10" id="KW-0732">Signal</keyword>
<keyword evidence="3 9" id="KW-0645">Protease</keyword>
<evidence type="ECO:0000256" key="8">
    <source>
        <dbReference type="ARBA" id="ARBA00023157"/>
    </source>
</evidence>
<evidence type="ECO:0000313" key="13">
    <source>
        <dbReference type="Proteomes" id="UP001142055"/>
    </source>
</evidence>
<keyword evidence="2" id="KW-0964">Secreted</keyword>
<dbReference type="InterPro" id="IPR018114">
    <property type="entry name" value="TRYPSIN_HIS"/>
</dbReference>
<evidence type="ECO:0000256" key="1">
    <source>
        <dbReference type="ARBA" id="ARBA00004613"/>
    </source>
</evidence>
<name>A0A9Q0MCQ2_BLOTA</name>
<evidence type="ECO:0000256" key="6">
    <source>
        <dbReference type="ARBA" id="ARBA00022825"/>
    </source>
</evidence>
<feature type="domain" description="Peptidase S1" evidence="11">
    <location>
        <begin position="48"/>
        <end position="262"/>
    </location>
</feature>
<dbReference type="FunFam" id="2.40.10.10:FF:000146">
    <property type="entry name" value="Serine protease 53"/>
    <property type="match status" value="1"/>
</dbReference>
<dbReference type="PANTHER" id="PTHR24252:SF7">
    <property type="entry name" value="HYALIN"/>
    <property type="match status" value="1"/>
</dbReference>
<dbReference type="PANTHER" id="PTHR24252">
    <property type="entry name" value="ACROSIN-RELATED"/>
    <property type="match status" value="1"/>
</dbReference>
<dbReference type="GO" id="GO:0004252">
    <property type="term" value="F:serine-type endopeptidase activity"/>
    <property type="evidence" value="ECO:0007669"/>
    <property type="project" value="InterPro"/>
</dbReference>
<keyword evidence="7" id="KW-0865">Zymogen</keyword>
<evidence type="ECO:0000256" key="7">
    <source>
        <dbReference type="ARBA" id="ARBA00023145"/>
    </source>
</evidence>
<organism evidence="12 13">
    <name type="scientific">Blomia tropicalis</name>
    <name type="common">Mite</name>
    <dbReference type="NCBI Taxonomy" id="40697"/>
    <lineage>
        <taxon>Eukaryota</taxon>
        <taxon>Metazoa</taxon>
        <taxon>Ecdysozoa</taxon>
        <taxon>Arthropoda</taxon>
        <taxon>Chelicerata</taxon>
        <taxon>Arachnida</taxon>
        <taxon>Acari</taxon>
        <taxon>Acariformes</taxon>
        <taxon>Sarcoptiformes</taxon>
        <taxon>Astigmata</taxon>
        <taxon>Glycyphagoidea</taxon>
        <taxon>Echimyopodidae</taxon>
        <taxon>Blomia</taxon>
    </lineage>
</organism>
<gene>
    <name evidence="12" type="ORF">RDWZM_001737</name>
</gene>
<keyword evidence="8" id="KW-1015">Disulfide bond</keyword>
<dbReference type="InterPro" id="IPR043504">
    <property type="entry name" value="Peptidase_S1_PA_chymotrypsin"/>
</dbReference>
<reference evidence="12" key="1">
    <citation type="submission" date="2022-12" db="EMBL/GenBank/DDBJ databases">
        <title>Genome assemblies of Blomia tropicalis.</title>
        <authorList>
            <person name="Cui Y."/>
        </authorList>
    </citation>
    <scope>NUCLEOTIDE SEQUENCE</scope>
    <source>
        <tissue evidence="12">Adult mites</tissue>
    </source>
</reference>
<dbReference type="GO" id="GO:0005576">
    <property type="term" value="C:extracellular region"/>
    <property type="evidence" value="ECO:0007669"/>
    <property type="project" value="UniProtKB-SubCell"/>
</dbReference>
<dbReference type="PRINTS" id="PR00722">
    <property type="entry name" value="CHYMOTRYPSIN"/>
</dbReference>
<evidence type="ECO:0000256" key="10">
    <source>
        <dbReference type="SAM" id="SignalP"/>
    </source>
</evidence>
<keyword evidence="13" id="KW-1185">Reference proteome</keyword>
<evidence type="ECO:0000256" key="3">
    <source>
        <dbReference type="ARBA" id="ARBA00022670"/>
    </source>
</evidence>
<comment type="subcellular location">
    <subcellularLocation>
        <location evidence="1">Secreted</location>
    </subcellularLocation>
</comment>
<dbReference type="Pfam" id="PF00089">
    <property type="entry name" value="Trypsin"/>
    <property type="match status" value="1"/>
</dbReference>
<feature type="chain" id="PRO_5040490401" description="Peptidase S1 domain-containing protein" evidence="10">
    <location>
        <begin position="26"/>
        <end position="262"/>
    </location>
</feature>
<dbReference type="OMA" id="DHLICAG"/>
<dbReference type="Gene3D" id="2.40.10.10">
    <property type="entry name" value="Trypsin-like serine proteases"/>
    <property type="match status" value="1"/>
</dbReference>
<feature type="signal peptide" evidence="10">
    <location>
        <begin position="1"/>
        <end position="25"/>
    </location>
</feature>
<dbReference type="CDD" id="cd00190">
    <property type="entry name" value="Tryp_SPc"/>
    <property type="match status" value="1"/>
</dbReference>
<dbReference type="EMBL" id="JAPWDV010000001">
    <property type="protein sequence ID" value="KAJ6223192.1"/>
    <property type="molecule type" value="Genomic_DNA"/>
</dbReference>
<keyword evidence="5 9" id="KW-0378">Hydrolase</keyword>
<dbReference type="AlphaFoldDB" id="A0A9Q0MCQ2"/>
<evidence type="ECO:0000256" key="9">
    <source>
        <dbReference type="RuleBase" id="RU363034"/>
    </source>
</evidence>
<dbReference type="PROSITE" id="PS00134">
    <property type="entry name" value="TRYPSIN_HIS"/>
    <property type="match status" value="1"/>
</dbReference>
<dbReference type="InterPro" id="IPR001254">
    <property type="entry name" value="Trypsin_dom"/>
</dbReference>